<dbReference type="InterPro" id="IPR051269">
    <property type="entry name" value="Fe-S_cluster_ET"/>
</dbReference>
<dbReference type="Pfam" id="PF13459">
    <property type="entry name" value="Fer4_15"/>
    <property type="match status" value="1"/>
</dbReference>
<dbReference type="EMBL" id="UINC01136112">
    <property type="protein sequence ID" value="SVD20673.1"/>
    <property type="molecule type" value="Genomic_DNA"/>
</dbReference>
<organism evidence="6">
    <name type="scientific">marine metagenome</name>
    <dbReference type="NCBI Taxonomy" id="408172"/>
    <lineage>
        <taxon>unclassified sequences</taxon>
        <taxon>metagenomes</taxon>
        <taxon>ecological metagenomes</taxon>
    </lineage>
</organism>
<keyword evidence="5" id="KW-0411">Iron-sulfur</keyword>
<keyword evidence="2" id="KW-0479">Metal-binding</keyword>
<keyword evidence="4" id="KW-0408">Iron</keyword>
<evidence type="ECO:0000256" key="2">
    <source>
        <dbReference type="ARBA" id="ARBA00022723"/>
    </source>
</evidence>
<reference evidence="6" key="1">
    <citation type="submission" date="2018-05" db="EMBL/GenBank/DDBJ databases">
        <authorList>
            <person name="Lanie J.A."/>
            <person name="Ng W.-L."/>
            <person name="Kazmierczak K.M."/>
            <person name="Andrzejewski T.M."/>
            <person name="Davidsen T.M."/>
            <person name="Wayne K.J."/>
            <person name="Tettelin H."/>
            <person name="Glass J.I."/>
            <person name="Rusch D."/>
            <person name="Podicherti R."/>
            <person name="Tsui H.-C.T."/>
            <person name="Winkler M.E."/>
        </authorList>
    </citation>
    <scope>NUCLEOTIDE SEQUENCE</scope>
</reference>
<evidence type="ECO:0008006" key="7">
    <source>
        <dbReference type="Google" id="ProtNLM"/>
    </source>
</evidence>
<accession>A0A382TFB1</accession>
<dbReference type="PANTHER" id="PTHR36923:SF3">
    <property type="entry name" value="FERREDOXIN"/>
    <property type="match status" value="1"/>
</dbReference>
<evidence type="ECO:0000256" key="4">
    <source>
        <dbReference type="ARBA" id="ARBA00023004"/>
    </source>
</evidence>
<proteinExistence type="predicted"/>
<dbReference type="GO" id="GO:0051536">
    <property type="term" value="F:iron-sulfur cluster binding"/>
    <property type="evidence" value="ECO:0007669"/>
    <property type="project" value="UniProtKB-KW"/>
</dbReference>
<name>A0A382TFB1_9ZZZZ</name>
<evidence type="ECO:0000256" key="3">
    <source>
        <dbReference type="ARBA" id="ARBA00022982"/>
    </source>
</evidence>
<dbReference type="SUPFAM" id="SSF54862">
    <property type="entry name" value="4Fe-4S ferredoxins"/>
    <property type="match status" value="1"/>
</dbReference>
<protein>
    <recommendedName>
        <fullName evidence="7">4Fe-4S ferredoxin-type domain-containing protein</fullName>
    </recommendedName>
</protein>
<gene>
    <name evidence="6" type="ORF">METZ01_LOCUS373527</name>
</gene>
<keyword evidence="3" id="KW-0249">Electron transport</keyword>
<dbReference type="PANTHER" id="PTHR36923">
    <property type="entry name" value="FERREDOXIN"/>
    <property type="match status" value="1"/>
</dbReference>
<evidence type="ECO:0000313" key="6">
    <source>
        <dbReference type="EMBL" id="SVD20673.1"/>
    </source>
</evidence>
<dbReference type="Gene3D" id="3.30.70.20">
    <property type="match status" value="1"/>
</dbReference>
<keyword evidence="1" id="KW-0813">Transport</keyword>
<dbReference type="AlphaFoldDB" id="A0A382TFB1"/>
<dbReference type="GO" id="GO:0046872">
    <property type="term" value="F:metal ion binding"/>
    <property type="evidence" value="ECO:0007669"/>
    <property type="project" value="UniProtKB-KW"/>
</dbReference>
<evidence type="ECO:0000256" key="1">
    <source>
        <dbReference type="ARBA" id="ARBA00022448"/>
    </source>
</evidence>
<sequence>MVKVTKEGLMRVKVDPDKCEGHNRCCALAPELFDVDDYGTATALNDGIVPPELEEKAKLAVQNCPEYAIEFVNE</sequence>
<evidence type="ECO:0000256" key="5">
    <source>
        <dbReference type="ARBA" id="ARBA00023014"/>
    </source>
</evidence>